<dbReference type="GO" id="GO:0043565">
    <property type="term" value="F:sequence-specific DNA binding"/>
    <property type="evidence" value="ECO:0007669"/>
    <property type="project" value="InterPro"/>
</dbReference>
<sequence>MGRNAMTGPMHHRRFDTPGILPRERFDYWRTWYSEAAIATMRLDPIDRIPADFRSLGEVLACGDTSIIELHCGPAVGSWRPEATEASDLLRVAMFVRGRGVTGHWHGQDMSLTDGSPVLYGRTGGYWRNPAGFRTIQINVPRTSVELPDRAIDRVTARQQLERSPVFQSLVRPVLIGMLGRLEDLSHTATANLDTISVSLITMLVHSLHGISTDGTEHAAARRLQVWRFIEANLADRRLGPDEIAAALHMSRRALYQLLSDEGEGVATTIRRRRLQRARTLLRDPRHRHRSIAEIGADVGLPSPAHFSRLFHAEFGQTPREARRTDEHAF</sequence>
<name>A0A4R4XHX4_9ACTN</name>
<comment type="caution">
    <text evidence="5">The sequence shown here is derived from an EMBL/GenBank/DDBJ whole genome shotgun (WGS) entry which is preliminary data.</text>
</comment>
<protein>
    <submittedName>
        <fullName evidence="5">Helix-turn-helix domain-containing protein</fullName>
    </submittedName>
</protein>
<evidence type="ECO:0000313" key="5">
    <source>
        <dbReference type="EMBL" id="TDD30446.1"/>
    </source>
</evidence>
<dbReference type="AlphaFoldDB" id="A0A4R4XHX4"/>
<evidence type="ECO:0000256" key="1">
    <source>
        <dbReference type="ARBA" id="ARBA00023015"/>
    </source>
</evidence>
<dbReference type="EMBL" id="SMKR01000003">
    <property type="protein sequence ID" value="TDD30446.1"/>
    <property type="molecule type" value="Genomic_DNA"/>
</dbReference>
<evidence type="ECO:0000259" key="4">
    <source>
        <dbReference type="PROSITE" id="PS01124"/>
    </source>
</evidence>
<dbReference type="Proteomes" id="UP000295172">
    <property type="component" value="Unassembled WGS sequence"/>
</dbReference>
<gene>
    <name evidence="5" type="ORF">E1218_01185</name>
</gene>
<evidence type="ECO:0000313" key="6">
    <source>
        <dbReference type="Proteomes" id="UP000295172"/>
    </source>
</evidence>
<dbReference type="InterPro" id="IPR018060">
    <property type="entry name" value="HTH_AraC"/>
</dbReference>
<dbReference type="Pfam" id="PF12833">
    <property type="entry name" value="HTH_18"/>
    <property type="match status" value="1"/>
</dbReference>
<dbReference type="SMART" id="SM00342">
    <property type="entry name" value="HTH_ARAC"/>
    <property type="match status" value="1"/>
</dbReference>
<dbReference type="Gene3D" id="1.10.10.60">
    <property type="entry name" value="Homeodomain-like"/>
    <property type="match status" value="1"/>
</dbReference>
<organism evidence="5 6">
    <name type="scientific">Kribbella turkmenica</name>
    <dbReference type="NCBI Taxonomy" id="2530375"/>
    <lineage>
        <taxon>Bacteria</taxon>
        <taxon>Bacillati</taxon>
        <taxon>Actinomycetota</taxon>
        <taxon>Actinomycetes</taxon>
        <taxon>Propionibacteriales</taxon>
        <taxon>Kribbellaceae</taxon>
        <taxon>Kribbella</taxon>
    </lineage>
</organism>
<dbReference type="SUPFAM" id="SSF46689">
    <property type="entry name" value="Homeodomain-like"/>
    <property type="match status" value="1"/>
</dbReference>
<reference evidence="5 6" key="1">
    <citation type="submission" date="2019-02" db="EMBL/GenBank/DDBJ databases">
        <title>Draft genome sequences of novel Actinobacteria.</title>
        <authorList>
            <person name="Sahin N."/>
            <person name="Ay H."/>
            <person name="Saygin H."/>
        </authorList>
    </citation>
    <scope>NUCLEOTIDE SEQUENCE [LARGE SCALE GENOMIC DNA]</scope>
    <source>
        <strain evidence="5 6">16K104</strain>
    </source>
</reference>
<keyword evidence="1" id="KW-0805">Transcription regulation</keyword>
<evidence type="ECO:0000256" key="3">
    <source>
        <dbReference type="ARBA" id="ARBA00023163"/>
    </source>
</evidence>
<dbReference type="GO" id="GO:0003700">
    <property type="term" value="F:DNA-binding transcription factor activity"/>
    <property type="evidence" value="ECO:0007669"/>
    <property type="project" value="InterPro"/>
</dbReference>
<proteinExistence type="predicted"/>
<dbReference type="OrthoDB" id="9799345at2"/>
<dbReference type="PANTHER" id="PTHR46796">
    <property type="entry name" value="HTH-TYPE TRANSCRIPTIONAL ACTIVATOR RHAS-RELATED"/>
    <property type="match status" value="1"/>
</dbReference>
<accession>A0A4R4XHX4</accession>
<dbReference type="InterPro" id="IPR050204">
    <property type="entry name" value="AraC_XylS_family_regulators"/>
</dbReference>
<evidence type="ECO:0000256" key="2">
    <source>
        <dbReference type="ARBA" id="ARBA00023125"/>
    </source>
</evidence>
<keyword evidence="6" id="KW-1185">Reference proteome</keyword>
<keyword evidence="2" id="KW-0238">DNA-binding</keyword>
<dbReference type="PANTHER" id="PTHR46796:SF6">
    <property type="entry name" value="ARAC SUBFAMILY"/>
    <property type="match status" value="1"/>
</dbReference>
<keyword evidence="3" id="KW-0804">Transcription</keyword>
<dbReference type="PROSITE" id="PS01124">
    <property type="entry name" value="HTH_ARAC_FAMILY_2"/>
    <property type="match status" value="1"/>
</dbReference>
<feature type="domain" description="HTH araC/xylS-type" evidence="4">
    <location>
        <begin position="224"/>
        <end position="325"/>
    </location>
</feature>
<dbReference type="InterPro" id="IPR009057">
    <property type="entry name" value="Homeodomain-like_sf"/>
</dbReference>